<dbReference type="RefSeq" id="WP_090203284.1">
    <property type="nucleotide sequence ID" value="NZ_FOFO01000003.1"/>
</dbReference>
<dbReference type="STRING" id="867345.SAMN05421693_10351"/>
<keyword evidence="2" id="KW-1185">Reference proteome</keyword>
<dbReference type="GO" id="GO:0009399">
    <property type="term" value="P:nitrogen fixation"/>
    <property type="evidence" value="ECO:0007669"/>
    <property type="project" value="InterPro"/>
</dbReference>
<evidence type="ECO:0000313" key="1">
    <source>
        <dbReference type="EMBL" id="SEP67646.1"/>
    </source>
</evidence>
<proteinExistence type="predicted"/>
<dbReference type="AlphaFoldDB" id="A0A1H8ZT63"/>
<dbReference type="InterPro" id="IPR006975">
    <property type="entry name" value="NifQ"/>
</dbReference>
<gene>
    <name evidence="1" type="ORF">SAMN05421693_10351</name>
</gene>
<accession>A0A1H8ZT63</accession>
<reference evidence="1 2" key="1">
    <citation type="submission" date="2016-10" db="EMBL/GenBank/DDBJ databases">
        <authorList>
            <person name="de Groot N.N."/>
        </authorList>
    </citation>
    <scope>NUCLEOTIDE SEQUENCE [LARGE SCALE GENOMIC DNA]</scope>
    <source>
        <strain evidence="1 2">B7-7</strain>
    </source>
</reference>
<dbReference type="Proteomes" id="UP000199496">
    <property type="component" value="Unassembled WGS sequence"/>
</dbReference>
<evidence type="ECO:0000313" key="2">
    <source>
        <dbReference type="Proteomes" id="UP000199496"/>
    </source>
</evidence>
<protein>
    <submittedName>
        <fullName evidence="1">Nitrogen fixation protein NifQ</fullName>
    </submittedName>
</protein>
<dbReference type="GO" id="GO:0030151">
    <property type="term" value="F:molybdenum ion binding"/>
    <property type="evidence" value="ECO:0007669"/>
    <property type="project" value="InterPro"/>
</dbReference>
<organism evidence="1 2">
    <name type="scientific">Ectothiorhodospira magna</name>
    <dbReference type="NCBI Taxonomy" id="867345"/>
    <lineage>
        <taxon>Bacteria</taxon>
        <taxon>Pseudomonadati</taxon>
        <taxon>Pseudomonadota</taxon>
        <taxon>Gammaproteobacteria</taxon>
        <taxon>Chromatiales</taxon>
        <taxon>Ectothiorhodospiraceae</taxon>
        <taxon>Ectothiorhodospira</taxon>
    </lineage>
</organism>
<dbReference type="OrthoDB" id="192277at2"/>
<name>A0A1H8ZT63_9GAMM</name>
<sequence>MPVNPSALNMAASQAVMPVPVGTTHWKKSPHRRHRAGHPSPVGGCDAVAEADMYRADSLHGRLLAHARGLPNDDLLAALLSAWVGGRGVLPAYLGLSGSDYRQMLGRHFPGLTLNPPALEPMEVQRLDERRDLQHLLLSHRRGRDPSEVWLATIVAAACMGPDHLWQDLGLCNRDHLTRLMRDNFPGLVALNAQDMKWKKFLYRQLCLAEDILICRSPSCEVCQDYAVCFGPEV</sequence>
<dbReference type="Pfam" id="PF04891">
    <property type="entry name" value="NifQ"/>
    <property type="match status" value="1"/>
</dbReference>
<dbReference type="EMBL" id="FOFO01000003">
    <property type="protein sequence ID" value="SEP67646.1"/>
    <property type="molecule type" value="Genomic_DNA"/>
</dbReference>